<proteinExistence type="predicted"/>
<keyword evidence="2" id="KW-1185">Reference proteome</keyword>
<sequence>MKRVLFMPFLQISSGHHHAADGMMEYMHEIDESLCCEKIDILSYSYGKMETFVSAFYLKWIHLFPGMYSWIYRKSVFENEQEKKRFRLYELLFLVWMEKLIREKKPDLIICTHALPSYMLNQLKSRKKHAIPVINVYTDYFINQIWGIEAIDYHFVPSRELKEYLISRGIESERIHVTGIPIHPLLKTGTSEPKKRRTYSILISGGNLGVGSIKTFVQKLEPAGNIHYKVLCGKNNKLYRLIKQMSNPMIKPLSYISSKEEMNQLYNEADAIITKPGGVTISESLYKKIPIFVYHALPGQEEINLRYLKKLGLVFHLENWKTKSHLEEQILSILYCERHRSVLDKQFNSYHQQLSKQDFSVMVGQILAKYDETF</sequence>
<protein>
    <submittedName>
        <fullName evidence="1">UDP-glucuronosyltransferase</fullName>
    </submittedName>
</protein>
<gene>
    <name evidence="1" type="ORF">QLQ22_04655</name>
</gene>
<accession>A0ACD4RDS5</accession>
<evidence type="ECO:0000313" key="1">
    <source>
        <dbReference type="EMBL" id="WHZ58642.1"/>
    </source>
</evidence>
<name>A0ACD4RDS5_9BACI</name>
<evidence type="ECO:0000313" key="2">
    <source>
        <dbReference type="Proteomes" id="UP001226091"/>
    </source>
</evidence>
<organism evidence="1 2">
    <name type="scientific">Metabacillus hrfriensis</name>
    <dbReference type="NCBI Taxonomy" id="3048891"/>
    <lineage>
        <taxon>Bacteria</taxon>
        <taxon>Bacillati</taxon>
        <taxon>Bacillota</taxon>
        <taxon>Bacilli</taxon>
        <taxon>Bacillales</taxon>
        <taxon>Bacillaceae</taxon>
        <taxon>Metabacillus</taxon>
    </lineage>
</organism>
<dbReference type="Proteomes" id="UP001226091">
    <property type="component" value="Chromosome"/>
</dbReference>
<reference evidence="2" key="1">
    <citation type="journal article" date="2025" name="Aquaculture">
        <title>Assessment of the bioflocculant production and safety properties of Metabacillus hrfriensis sp. nov. based on phenotypic and whole-genome sequencing analysis.</title>
        <authorList>
            <person name="Zhang R."/>
            <person name="Zhao Z."/>
            <person name="Luo L."/>
            <person name="Wang S."/>
            <person name="Guo K."/>
            <person name="Xu W."/>
        </authorList>
    </citation>
    <scope>NUCLEOTIDE SEQUENCE [LARGE SCALE GENOMIC DNA]</scope>
    <source>
        <strain evidence="2">CT-WN-B3</strain>
    </source>
</reference>
<dbReference type="EMBL" id="CP126116">
    <property type="protein sequence ID" value="WHZ58642.1"/>
    <property type="molecule type" value="Genomic_DNA"/>
</dbReference>